<evidence type="ECO:0000256" key="4">
    <source>
        <dbReference type="ARBA" id="ARBA00022833"/>
    </source>
</evidence>
<evidence type="ECO:0000256" key="7">
    <source>
        <dbReference type="SAM" id="SignalP"/>
    </source>
</evidence>
<accession>A0ABM7YGU9</accession>
<organism evidence="9 10">
    <name type="scientific">Sphaerotilus microaerophilus</name>
    <dbReference type="NCBI Taxonomy" id="2914710"/>
    <lineage>
        <taxon>Bacteria</taxon>
        <taxon>Pseudomonadati</taxon>
        <taxon>Pseudomonadota</taxon>
        <taxon>Betaproteobacteria</taxon>
        <taxon>Burkholderiales</taxon>
        <taxon>Sphaerotilaceae</taxon>
        <taxon>Sphaerotilus</taxon>
    </lineage>
</organism>
<dbReference type="InterPro" id="IPR041891">
    <property type="entry name" value="Alpha_CA_prokaryot-like"/>
</dbReference>
<keyword evidence="4" id="KW-0862">Zinc</keyword>
<dbReference type="SUPFAM" id="SSF51069">
    <property type="entry name" value="Carbonic anhydrase"/>
    <property type="match status" value="1"/>
</dbReference>
<gene>
    <name evidence="9" type="ORF">CATMQ487_03610</name>
</gene>
<evidence type="ECO:0000256" key="2">
    <source>
        <dbReference type="ARBA" id="ARBA00012925"/>
    </source>
</evidence>
<evidence type="ECO:0000256" key="1">
    <source>
        <dbReference type="ARBA" id="ARBA00010718"/>
    </source>
</evidence>
<keyword evidence="5" id="KW-0456">Lyase</keyword>
<dbReference type="PANTHER" id="PTHR18952:SF265">
    <property type="entry name" value="CARBONIC ANHYDRASE"/>
    <property type="match status" value="1"/>
</dbReference>
<feature type="signal peptide" evidence="7">
    <location>
        <begin position="1"/>
        <end position="28"/>
    </location>
</feature>
<evidence type="ECO:0000313" key="9">
    <source>
        <dbReference type="EMBL" id="BDI03391.1"/>
    </source>
</evidence>
<evidence type="ECO:0000313" key="10">
    <source>
        <dbReference type="Proteomes" id="UP001057498"/>
    </source>
</evidence>
<evidence type="ECO:0000256" key="5">
    <source>
        <dbReference type="ARBA" id="ARBA00023239"/>
    </source>
</evidence>
<dbReference type="InterPro" id="IPR023561">
    <property type="entry name" value="Carbonic_anhydrase_a-class"/>
</dbReference>
<dbReference type="PROSITE" id="PS51144">
    <property type="entry name" value="ALPHA_CA_2"/>
    <property type="match status" value="1"/>
</dbReference>
<feature type="domain" description="Alpha-carbonic anhydrase" evidence="8">
    <location>
        <begin position="25"/>
        <end position="237"/>
    </location>
</feature>
<name>A0ABM7YGU9_9BURK</name>
<keyword evidence="3" id="KW-0479">Metal-binding</keyword>
<dbReference type="CDD" id="cd03124">
    <property type="entry name" value="alpha_CA_prokaryotic_like"/>
    <property type="match status" value="1"/>
</dbReference>
<dbReference type="EMBL" id="AP025730">
    <property type="protein sequence ID" value="BDI03391.1"/>
    <property type="molecule type" value="Genomic_DNA"/>
</dbReference>
<sequence length="237" mass="25732">MAGMASSLNRRRAGVSLVWLLAVAPVWAAAPAHASLCERGRQQSPIDIVATSRQPLPALQVAYRPAPLRWVNDGHTVRVRFSNGSHLQLGADRLTLTQFHFHLPGGDRLRGEAFPLAMHFLHRAPDGRLVPLVVLWRLGAPSAALDALLPDLPAAGEPERSVSGVTVDPAAWLPAARGYYRYDGSETAPPCSEGVRWLVLKQPQTLSAGQLDQLRQRIAPNARAVQPLNGRVVQETL</sequence>
<comment type="similarity">
    <text evidence="1">Belongs to the alpha-carbonic anhydrase family.</text>
</comment>
<evidence type="ECO:0000259" key="8">
    <source>
        <dbReference type="PROSITE" id="PS51144"/>
    </source>
</evidence>
<evidence type="ECO:0000256" key="3">
    <source>
        <dbReference type="ARBA" id="ARBA00022723"/>
    </source>
</evidence>
<keyword evidence="10" id="KW-1185">Reference proteome</keyword>
<feature type="chain" id="PRO_5047200762" description="carbonic anhydrase" evidence="7">
    <location>
        <begin position="29"/>
        <end position="237"/>
    </location>
</feature>
<dbReference type="InterPro" id="IPR036398">
    <property type="entry name" value="CA_dom_sf"/>
</dbReference>
<evidence type="ECO:0000256" key="6">
    <source>
        <dbReference type="ARBA" id="ARBA00048348"/>
    </source>
</evidence>
<reference evidence="9" key="1">
    <citation type="submission" date="2022-04" db="EMBL/GenBank/DDBJ databases">
        <title>Whole genome sequence of Sphaerotilus sp. FB-5.</title>
        <authorList>
            <person name="Takeda M."/>
            <person name="Narihara S."/>
            <person name="Akimoto M."/>
            <person name="Akimoto R."/>
            <person name="Nishiyashiki S."/>
            <person name="Murakami T."/>
        </authorList>
    </citation>
    <scope>NUCLEOTIDE SEQUENCE</scope>
    <source>
        <strain evidence="9">FB-5</strain>
    </source>
</reference>
<comment type="catalytic activity">
    <reaction evidence="6">
        <text>hydrogencarbonate + H(+) = CO2 + H2O</text>
        <dbReference type="Rhea" id="RHEA:10748"/>
        <dbReference type="ChEBI" id="CHEBI:15377"/>
        <dbReference type="ChEBI" id="CHEBI:15378"/>
        <dbReference type="ChEBI" id="CHEBI:16526"/>
        <dbReference type="ChEBI" id="CHEBI:17544"/>
        <dbReference type="EC" id="4.2.1.1"/>
    </reaction>
</comment>
<dbReference type="SMART" id="SM01057">
    <property type="entry name" value="Carb_anhydrase"/>
    <property type="match status" value="1"/>
</dbReference>
<dbReference type="InterPro" id="IPR001148">
    <property type="entry name" value="CA_dom"/>
</dbReference>
<dbReference type="Gene3D" id="3.10.200.10">
    <property type="entry name" value="Alpha carbonic anhydrase"/>
    <property type="match status" value="1"/>
</dbReference>
<keyword evidence="7" id="KW-0732">Signal</keyword>
<dbReference type="Proteomes" id="UP001057498">
    <property type="component" value="Chromosome"/>
</dbReference>
<dbReference type="EC" id="4.2.1.1" evidence="2"/>
<dbReference type="PANTHER" id="PTHR18952">
    <property type="entry name" value="CARBONIC ANHYDRASE"/>
    <property type="match status" value="1"/>
</dbReference>
<dbReference type="Pfam" id="PF00194">
    <property type="entry name" value="Carb_anhydrase"/>
    <property type="match status" value="1"/>
</dbReference>
<proteinExistence type="inferred from homology"/>
<protein>
    <recommendedName>
        <fullName evidence="2">carbonic anhydrase</fullName>
        <ecNumber evidence="2">4.2.1.1</ecNumber>
    </recommendedName>
</protein>